<organism evidence="1 2">
    <name type="scientific">Sinorhizobium phage phiN3</name>
    <dbReference type="NCBI Taxonomy" id="1647405"/>
    <lineage>
        <taxon>Viruses</taxon>
        <taxon>Duplodnaviria</taxon>
        <taxon>Heunggongvirae</taxon>
        <taxon>Uroviricota</taxon>
        <taxon>Caudoviricetes</taxon>
        <taxon>Emdodecavirus</taxon>
        <taxon>Emdodecavirus N3</taxon>
    </lineage>
</organism>
<keyword evidence="2" id="KW-1185">Reference proteome</keyword>
<sequence length="92" mass="11130">MNKVQQLEMMRSWEYALGAYAADDNKGLLRFKLFKESPTKQDVILFMMEMLSEIPIRYFVDEIRSEKVTELKTEFLDQEIKKYAYEQTRFRS</sequence>
<dbReference type="KEGG" id="vg:26638893"/>
<dbReference type="GeneID" id="26638893"/>
<gene>
    <name evidence="1" type="ORF">PHIN3_161</name>
</gene>
<dbReference type="EMBL" id="KR052482">
    <property type="protein sequence ID" value="AKF13424.1"/>
    <property type="molecule type" value="Genomic_DNA"/>
</dbReference>
<reference evidence="1 2" key="1">
    <citation type="submission" date="2015-04" db="EMBL/GenBank/DDBJ databases">
        <authorList>
            <person name="Hodson T.S."/>
            <person name="Hyde J.R."/>
            <person name="Schouten J.T."/>
            <person name="Crockett J.T."/>
            <person name="Smith T.A."/>
            <person name="Merrill B.D."/>
            <person name="Crook M.B."/>
            <person name="Griffitts J.S."/>
            <person name="Burnett S.H."/>
            <person name="Grose J.H."/>
            <person name="Breakwell D.P."/>
        </authorList>
    </citation>
    <scope>NUCLEOTIDE SEQUENCE [LARGE SCALE GENOMIC DNA]</scope>
</reference>
<evidence type="ECO:0000313" key="1">
    <source>
        <dbReference type="EMBL" id="AKF13424.1"/>
    </source>
</evidence>
<dbReference type="Proteomes" id="UP000202958">
    <property type="component" value="Segment"/>
</dbReference>
<proteinExistence type="predicted"/>
<accession>A0A0F6WCU5</accession>
<evidence type="ECO:0000313" key="2">
    <source>
        <dbReference type="Proteomes" id="UP000202958"/>
    </source>
</evidence>
<dbReference type="RefSeq" id="YP_009212401.1">
    <property type="nucleotide sequence ID" value="NC_028945.1"/>
</dbReference>
<protein>
    <submittedName>
        <fullName evidence="1">Uncharacterized protein</fullName>
    </submittedName>
</protein>
<name>A0A0F6WCU5_9CAUD</name>